<keyword evidence="1" id="KW-0812">Transmembrane</keyword>
<evidence type="ECO:0000256" key="1">
    <source>
        <dbReference type="SAM" id="Phobius"/>
    </source>
</evidence>
<dbReference type="EMBL" id="JARBHB010000009">
    <property type="protein sequence ID" value="KAJ8875689.1"/>
    <property type="molecule type" value="Genomic_DNA"/>
</dbReference>
<reference evidence="2 3" key="1">
    <citation type="submission" date="2023-02" db="EMBL/GenBank/DDBJ databases">
        <title>LHISI_Scaffold_Assembly.</title>
        <authorList>
            <person name="Stuart O.P."/>
            <person name="Cleave R."/>
            <person name="Magrath M.J.L."/>
            <person name="Mikheyev A.S."/>
        </authorList>
    </citation>
    <scope>NUCLEOTIDE SEQUENCE [LARGE SCALE GENOMIC DNA]</scope>
    <source>
        <strain evidence="2">Daus_M_001</strain>
        <tissue evidence="2">Leg muscle</tissue>
    </source>
</reference>
<keyword evidence="3" id="KW-1185">Reference proteome</keyword>
<gene>
    <name evidence="2" type="ORF">PR048_023588</name>
</gene>
<keyword evidence="1" id="KW-1133">Transmembrane helix</keyword>
<dbReference type="Proteomes" id="UP001159363">
    <property type="component" value="Chromosome 8"/>
</dbReference>
<name>A0ABQ9GUH7_9NEOP</name>
<protein>
    <submittedName>
        <fullName evidence="2">Uncharacterized protein</fullName>
    </submittedName>
</protein>
<accession>A0ABQ9GUH7</accession>
<organism evidence="2 3">
    <name type="scientific">Dryococelus australis</name>
    <dbReference type="NCBI Taxonomy" id="614101"/>
    <lineage>
        <taxon>Eukaryota</taxon>
        <taxon>Metazoa</taxon>
        <taxon>Ecdysozoa</taxon>
        <taxon>Arthropoda</taxon>
        <taxon>Hexapoda</taxon>
        <taxon>Insecta</taxon>
        <taxon>Pterygota</taxon>
        <taxon>Neoptera</taxon>
        <taxon>Polyneoptera</taxon>
        <taxon>Phasmatodea</taxon>
        <taxon>Verophasmatodea</taxon>
        <taxon>Anareolatae</taxon>
        <taxon>Phasmatidae</taxon>
        <taxon>Eurycanthinae</taxon>
        <taxon>Dryococelus</taxon>
    </lineage>
</organism>
<proteinExistence type="predicted"/>
<evidence type="ECO:0000313" key="3">
    <source>
        <dbReference type="Proteomes" id="UP001159363"/>
    </source>
</evidence>
<comment type="caution">
    <text evidence="2">The sequence shown here is derived from an EMBL/GenBank/DDBJ whole genome shotgun (WGS) entry which is preliminary data.</text>
</comment>
<sequence>MTCHLPKAATYQLCDETTDTKGRCVASVNILEEADAMTCSQAINEHSSNCYRLCMCNFNDSNFWITCGHCSVLGPQLALVGHIFCIHLTEVNEAVVNVKTTFLNTQKRKHHYVQYLEEHRSKAPNLFSIPVNTRWNSWFRAVFYLTEYLVDNVNFKLDEIKAINNNEKDMNLVLAQYIFDKTHAADIFSSDSSLTTTEKALVKQKCQKASTLAMTKLQSLMNVLCLFLITFLYSMEWIILFNTRAMNFIKKLLMWSEKKKKKPDVSKITSGFGNRI</sequence>
<evidence type="ECO:0000313" key="2">
    <source>
        <dbReference type="EMBL" id="KAJ8875689.1"/>
    </source>
</evidence>
<keyword evidence="1" id="KW-0472">Membrane</keyword>
<feature type="transmembrane region" description="Helical" evidence="1">
    <location>
        <begin position="220"/>
        <end position="241"/>
    </location>
</feature>